<evidence type="ECO:0000313" key="2">
    <source>
        <dbReference type="EMBL" id="KAG2558986.1"/>
    </source>
</evidence>
<dbReference type="Proteomes" id="UP000823388">
    <property type="component" value="Chromosome 8N"/>
</dbReference>
<evidence type="ECO:0000313" key="3">
    <source>
        <dbReference type="Proteomes" id="UP000823388"/>
    </source>
</evidence>
<feature type="region of interest" description="Disordered" evidence="1">
    <location>
        <begin position="1"/>
        <end position="26"/>
    </location>
</feature>
<keyword evidence="3" id="KW-1185">Reference proteome</keyword>
<dbReference type="AlphaFoldDB" id="A0A8T0PIK3"/>
<comment type="caution">
    <text evidence="2">The sequence shown here is derived from an EMBL/GenBank/DDBJ whole genome shotgun (WGS) entry which is preliminary data.</text>
</comment>
<protein>
    <submittedName>
        <fullName evidence="2">Uncharacterized protein</fullName>
    </submittedName>
</protein>
<evidence type="ECO:0000256" key="1">
    <source>
        <dbReference type="SAM" id="MobiDB-lite"/>
    </source>
</evidence>
<dbReference type="EMBL" id="CM029052">
    <property type="protein sequence ID" value="KAG2558986.1"/>
    <property type="molecule type" value="Genomic_DNA"/>
</dbReference>
<feature type="compositionally biased region" description="Basic and acidic residues" evidence="1">
    <location>
        <begin position="1"/>
        <end position="14"/>
    </location>
</feature>
<reference evidence="2" key="1">
    <citation type="submission" date="2020-05" db="EMBL/GenBank/DDBJ databases">
        <title>WGS assembly of Panicum virgatum.</title>
        <authorList>
            <person name="Lovell J.T."/>
            <person name="Jenkins J."/>
            <person name="Shu S."/>
            <person name="Juenger T.E."/>
            <person name="Schmutz J."/>
        </authorList>
    </citation>
    <scope>NUCLEOTIDE SEQUENCE</scope>
    <source>
        <strain evidence="2">AP13</strain>
    </source>
</reference>
<sequence>MVPERRLTASDKNSRTLSLPRPSGMEPSSWLYRKEISFSAERLASDGGIVPVKLFFSRCMALRLDKPPNQAGIRPASLFGPSFILSRLVQFFKLSCNSPWNELLDRSRNCNRDRRPISDGISPSKLFPLRFRVFKNVRLPMEGEIVPARPSEES</sequence>
<organism evidence="2 3">
    <name type="scientific">Panicum virgatum</name>
    <name type="common">Blackwell switchgrass</name>
    <dbReference type="NCBI Taxonomy" id="38727"/>
    <lineage>
        <taxon>Eukaryota</taxon>
        <taxon>Viridiplantae</taxon>
        <taxon>Streptophyta</taxon>
        <taxon>Embryophyta</taxon>
        <taxon>Tracheophyta</taxon>
        <taxon>Spermatophyta</taxon>
        <taxon>Magnoliopsida</taxon>
        <taxon>Liliopsida</taxon>
        <taxon>Poales</taxon>
        <taxon>Poaceae</taxon>
        <taxon>PACMAD clade</taxon>
        <taxon>Panicoideae</taxon>
        <taxon>Panicodae</taxon>
        <taxon>Paniceae</taxon>
        <taxon>Panicinae</taxon>
        <taxon>Panicum</taxon>
        <taxon>Panicum sect. Hiantes</taxon>
    </lineage>
</organism>
<accession>A0A8T0PIK3</accession>
<proteinExistence type="predicted"/>
<name>A0A8T0PIK3_PANVG</name>
<gene>
    <name evidence="2" type="ORF">PVAP13_8NG285700</name>
</gene>